<evidence type="ECO:0000313" key="2">
    <source>
        <dbReference type="Proteomes" id="UP000561011"/>
    </source>
</evidence>
<reference evidence="1 2" key="1">
    <citation type="submission" date="2020-07" db="EMBL/GenBank/DDBJ databases">
        <title>MOT database genomes.</title>
        <authorList>
            <person name="Joseph S."/>
            <person name="Aduse-Opoku J."/>
            <person name="Hashim A."/>
            <person name="Wade W."/>
            <person name="Curtis M."/>
        </authorList>
    </citation>
    <scope>NUCLEOTIDE SEQUENCE [LARGE SCALE GENOMIC DNA]</scope>
    <source>
        <strain evidence="1 2">DSM 100099</strain>
    </source>
</reference>
<dbReference type="RefSeq" id="WP_179913303.1">
    <property type="nucleotide sequence ID" value="NZ_JACBYE010000019.1"/>
</dbReference>
<dbReference type="Proteomes" id="UP000561011">
    <property type="component" value="Unassembled WGS sequence"/>
</dbReference>
<gene>
    <name evidence="1" type="ORF">HZZ10_09405</name>
</gene>
<organism evidence="1 2">
    <name type="scientific">Sanguibacter inulinus</name>
    <dbReference type="NCBI Taxonomy" id="60922"/>
    <lineage>
        <taxon>Bacteria</taxon>
        <taxon>Bacillati</taxon>
        <taxon>Actinomycetota</taxon>
        <taxon>Actinomycetes</taxon>
        <taxon>Micrococcales</taxon>
        <taxon>Sanguibacteraceae</taxon>
        <taxon>Sanguibacter</taxon>
    </lineage>
</organism>
<evidence type="ECO:0000313" key="1">
    <source>
        <dbReference type="EMBL" id="NYS93735.1"/>
    </source>
</evidence>
<keyword evidence="2" id="KW-1185">Reference proteome</keyword>
<dbReference type="AlphaFoldDB" id="A0A853ET16"/>
<proteinExistence type="predicted"/>
<protein>
    <submittedName>
        <fullName evidence="1">Uncharacterized protein</fullName>
    </submittedName>
</protein>
<accession>A0A853ET16</accession>
<dbReference type="EMBL" id="JACBYE010000019">
    <property type="protein sequence ID" value="NYS93735.1"/>
    <property type="molecule type" value="Genomic_DNA"/>
</dbReference>
<sequence>MTTEQDELFQAWLEEMHPRLARFEDLTMPAGWPGGYSRESLVALEQHILDRWPDKKSFLDENDTDFIEGATRYIGETYLRLAGGGWSINHDPEFIYTGRPVVRFDTESPMPVSPVHLMTTILARRTGNVLSRIWDGQTAAVERRREAEGPGWQPRRDPVPGVVAAQGPSSSELDAWIQRVPQLVDSLRSRAGARAARLDLTLASLEPLGELALEDVDGGRLSRETYGDVKASYVAYLGAVALRAAGGAWVLVPGERDDSNPFVGRPYVERFDESGDRRTAALEPAVDKVAVSRDASVLSRIVGGYAG</sequence>
<comment type="caution">
    <text evidence="1">The sequence shown here is derived from an EMBL/GenBank/DDBJ whole genome shotgun (WGS) entry which is preliminary data.</text>
</comment>
<name>A0A853ET16_9MICO</name>